<reference evidence="2" key="1">
    <citation type="journal article" date="2019" name="Int. J. Syst. Evol. Microbiol.">
        <title>The Global Catalogue of Microorganisms (GCM) 10K type strain sequencing project: providing services to taxonomists for standard genome sequencing and annotation.</title>
        <authorList>
            <consortium name="The Broad Institute Genomics Platform"/>
            <consortium name="The Broad Institute Genome Sequencing Center for Infectious Disease"/>
            <person name="Wu L."/>
            <person name="Ma J."/>
        </authorList>
    </citation>
    <scope>NUCLEOTIDE SEQUENCE [LARGE SCALE GENOMIC DNA]</scope>
    <source>
        <strain evidence="2">JCM 17066</strain>
    </source>
</reference>
<sequence>MKSTWLSPSALASLLTALFAALLLASCAALIGPRDVEFPIAKLQQSVDKRLPFSKRYLGLFDVTAEQAQLSLPADQNRLMVDTNVTIALPLLGKSWHGKMAISGVLALDNPNNAVVLAEPKLDNLTLEGLDQTYAAQVSQIGDLLARQLLLNVPLYTFKPADLHLLGVDFLPTKIGTKPNSVVVTFEPVK</sequence>
<organism evidence="1 2">
    <name type="scientific">Paraherbaspirillum soli</name>
    <dbReference type="NCBI Taxonomy" id="631222"/>
    <lineage>
        <taxon>Bacteria</taxon>
        <taxon>Pseudomonadati</taxon>
        <taxon>Pseudomonadota</taxon>
        <taxon>Betaproteobacteria</taxon>
        <taxon>Burkholderiales</taxon>
        <taxon>Oxalobacteraceae</taxon>
        <taxon>Paraherbaspirillum</taxon>
    </lineage>
</organism>
<name>A0ABW0MGJ7_9BURK</name>
<comment type="caution">
    <text evidence="1">The sequence shown here is derived from an EMBL/GenBank/DDBJ whole genome shotgun (WGS) entry which is preliminary data.</text>
</comment>
<dbReference type="EMBL" id="JBHSMT010000029">
    <property type="protein sequence ID" value="MFC5476123.1"/>
    <property type="molecule type" value="Genomic_DNA"/>
</dbReference>
<dbReference type="InterPro" id="IPR010835">
    <property type="entry name" value="DUF1439"/>
</dbReference>
<dbReference type="Pfam" id="PF07273">
    <property type="entry name" value="DUF1439"/>
    <property type="match status" value="1"/>
</dbReference>
<dbReference type="RefSeq" id="WP_378999995.1">
    <property type="nucleotide sequence ID" value="NZ_JBHSMT010000029.1"/>
</dbReference>
<keyword evidence="2" id="KW-1185">Reference proteome</keyword>
<accession>A0ABW0MGJ7</accession>
<gene>
    <name evidence="1" type="ORF">ACFPM8_19350</name>
</gene>
<evidence type="ECO:0000313" key="2">
    <source>
        <dbReference type="Proteomes" id="UP001596045"/>
    </source>
</evidence>
<protein>
    <submittedName>
        <fullName evidence="1">DUF1439 domain-containing protein</fullName>
    </submittedName>
</protein>
<proteinExistence type="predicted"/>
<dbReference type="Proteomes" id="UP001596045">
    <property type="component" value="Unassembled WGS sequence"/>
</dbReference>
<evidence type="ECO:0000313" key="1">
    <source>
        <dbReference type="EMBL" id="MFC5476123.1"/>
    </source>
</evidence>
<dbReference type="Gene3D" id="3.15.10.40">
    <property type="entry name" value="Uncharacterised protein PF07273, DUF1439"/>
    <property type="match status" value="1"/>
</dbReference>
<dbReference type="PROSITE" id="PS51257">
    <property type="entry name" value="PROKAR_LIPOPROTEIN"/>
    <property type="match status" value="1"/>
</dbReference>